<dbReference type="NCBIfam" id="NF005714">
    <property type="entry name" value="PRK07529.1"/>
    <property type="match status" value="1"/>
</dbReference>
<comment type="caution">
    <text evidence="3">The sequence shown here is derived from an EMBL/GenBank/DDBJ whole genome shotgun (WGS) entry which is preliminary data.</text>
</comment>
<proteinExistence type="predicted"/>
<evidence type="ECO:0000313" key="3">
    <source>
        <dbReference type="EMBL" id="MFD1814350.1"/>
    </source>
</evidence>
<dbReference type="PANTHER" id="PTHR43201">
    <property type="entry name" value="ACYL-COA SYNTHETASE"/>
    <property type="match status" value="1"/>
</dbReference>
<accession>A0ABW4PAB9</accession>
<dbReference type="SUPFAM" id="SSF56801">
    <property type="entry name" value="Acetyl-CoA synthetase-like"/>
    <property type="match status" value="1"/>
</dbReference>
<organism evidence="3 4">
    <name type="scientific">Rhodococcus gannanensis</name>
    <dbReference type="NCBI Taxonomy" id="1960308"/>
    <lineage>
        <taxon>Bacteria</taxon>
        <taxon>Bacillati</taxon>
        <taxon>Actinomycetota</taxon>
        <taxon>Actinomycetes</taxon>
        <taxon>Mycobacteriales</taxon>
        <taxon>Nocardiaceae</taxon>
        <taxon>Rhodococcus</taxon>
    </lineage>
</organism>
<dbReference type="InterPro" id="IPR025110">
    <property type="entry name" value="AMP-bd_C"/>
</dbReference>
<feature type="domain" description="AMP-binding enzyme C-terminal" evidence="2">
    <location>
        <begin position="488"/>
        <end position="562"/>
    </location>
</feature>
<sequence length="631" mass="66110">MTVDTHDAVCWPASFDHPGDLATVERTPLSERGLPDTTYDALARAGSLWPDRTAVTVLPDAERWQSPVRRTYLDLLTDVHRYANALHALGVRRGDVVAIMSPNCDDLITVTLAAELAGIAMPVNGALAAGHIRQLLDRAATRVLVAAAPALDPAGWEQVRALADTGAVDTVLLLAPTGETVDTAPELGGVTVHRFAELAAGCDGESFVGDLPTADDLAALFHTGGTTGAPKLAAHTHRNEIVDAWSVAAASELGEDTTIFAALPLFHVNALVVTLLAPTLRGQHAVWAGPLGYRDLHLYGCFWKLVEHYAITTMSAVPTVYGVLANVAVDADISSLRMAVVGASMLPPAVRRSFEEHTGVTLLEGYGLTEATCASARSYLAHPRPGSVGQRLPYQRIKAVRIDEDGTWTDLPTGESGVLAISGPAVFPGYAVDRDHDGGLVLDGLGKLVDGWLDTGDLGSVDADGFVHLTGRAKDLIIRGGHNIDPAQVEDALLSHPAVTGAAAVGMPDIHSGEVPVAYVTVGTATDESDLIVWAREHVAEPAAAPRSVHVVDVLPMTAVGKPYKLTLRADAARRAAIAALEDADVAGVEVSTEVEDGTVVVTVATTPGTDGAAIGSVLDTFALTWRLVPR</sequence>
<dbReference type="Gene3D" id="3.40.50.12780">
    <property type="entry name" value="N-terminal domain of ligase-like"/>
    <property type="match status" value="1"/>
</dbReference>
<dbReference type="PROSITE" id="PS00455">
    <property type="entry name" value="AMP_BINDING"/>
    <property type="match status" value="1"/>
</dbReference>
<dbReference type="Gene3D" id="3.30.300.30">
    <property type="match status" value="1"/>
</dbReference>
<dbReference type="Pfam" id="PF13193">
    <property type="entry name" value="AMP-binding_C"/>
    <property type="match status" value="1"/>
</dbReference>
<evidence type="ECO:0000259" key="1">
    <source>
        <dbReference type="Pfam" id="PF00501"/>
    </source>
</evidence>
<keyword evidence="4" id="KW-1185">Reference proteome</keyword>
<dbReference type="PANTHER" id="PTHR43201:SF32">
    <property type="entry name" value="2-SUCCINYLBENZOATE--COA LIGASE, CHLOROPLASTIC_PEROXISOMAL"/>
    <property type="match status" value="1"/>
</dbReference>
<dbReference type="EMBL" id="JBHUFB010000013">
    <property type="protein sequence ID" value="MFD1814350.1"/>
    <property type="molecule type" value="Genomic_DNA"/>
</dbReference>
<dbReference type="Pfam" id="PF00501">
    <property type="entry name" value="AMP-binding"/>
    <property type="match status" value="1"/>
</dbReference>
<name>A0ABW4PAB9_9NOCA</name>
<gene>
    <name evidence="3" type="ORF">ACFSJG_19205</name>
</gene>
<dbReference type="InterPro" id="IPR042099">
    <property type="entry name" value="ANL_N_sf"/>
</dbReference>
<dbReference type="InterPro" id="IPR045851">
    <property type="entry name" value="AMP-bd_C_sf"/>
</dbReference>
<dbReference type="InterPro" id="IPR000873">
    <property type="entry name" value="AMP-dep_synth/lig_dom"/>
</dbReference>
<feature type="domain" description="AMP-dependent synthetase/ligase" evidence="1">
    <location>
        <begin position="46"/>
        <end position="430"/>
    </location>
</feature>
<dbReference type="RefSeq" id="WP_378486817.1">
    <property type="nucleotide sequence ID" value="NZ_JBHUFB010000013.1"/>
</dbReference>
<dbReference type="Proteomes" id="UP001597286">
    <property type="component" value="Unassembled WGS sequence"/>
</dbReference>
<reference evidence="4" key="1">
    <citation type="journal article" date="2019" name="Int. J. Syst. Evol. Microbiol.">
        <title>The Global Catalogue of Microorganisms (GCM) 10K type strain sequencing project: providing services to taxonomists for standard genome sequencing and annotation.</title>
        <authorList>
            <consortium name="The Broad Institute Genomics Platform"/>
            <consortium name="The Broad Institute Genome Sequencing Center for Infectious Disease"/>
            <person name="Wu L."/>
            <person name="Ma J."/>
        </authorList>
    </citation>
    <scope>NUCLEOTIDE SEQUENCE [LARGE SCALE GENOMIC DNA]</scope>
    <source>
        <strain evidence="4">DT72</strain>
    </source>
</reference>
<evidence type="ECO:0000313" key="4">
    <source>
        <dbReference type="Proteomes" id="UP001597286"/>
    </source>
</evidence>
<dbReference type="InterPro" id="IPR020845">
    <property type="entry name" value="AMP-binding_CS"/>
</dbReference>
<evidence type="ECO:0000259" key="2">
    <source>
        <dbReference type="Pfam" id="PF13193"/>
    </source>
</evidence>
<protein>
    <submittedName>
        <fullName evidence="3">Acyl-CoA synthetase</fullName>
    </submittedName>
</protein>